<evidence type="ECO:0000256" key="3">
    <source>
        <dbReference type="ARBA" id="ARBA00022833"/>
    </source>
</evidence>
<evidence type="ECO:0000256" key="5">
    <source>
        <dbReference type="SAM" id="MobiDB-lite"/>
    </source>
</evidence>
<dbReference type="GO" id="GO:0008270">
    <property type="term" value="F:zinc ion binding"/>
    <property type="evidence" value="ECO:0007669"/>
    <property type="project" value="UniProtKB-KW"/>
</dbReference>
<keyword evidence="3" id="KW-0862">Zinc</keyword>
<proteinExistence type="predicted"/>
<dbReference type="Proteomes" id="UP000246464">
    <property type="component" value="Chromosome 22"/>
</dbReference>
<keyword evidence="4" id="KW-0175">Coiled coil</keyword>
<gene>
    <name evidence="7" type="ORF">SMAX5B_018893</name>
</gene>
<dbReference type="InterPro" id="IPR051051">
    <property type="entry name" value="E3_ubiq-ligase_TRIM/RNF"/>
</dbReference>
<keyword evidence="8" id="KW-1185">Reference proteome</keyword>
<evidence type="ECO:0000259" key="6">
    <source>
        <dbReference type="Pfam" id="PF25600"/>
    </source>
</evidence>
<dbReference type="Pfam" id="PF25600">
    <property type="entry name" value="TRIM_CC"/>
    <property type="match status" value="1"/>
</dbReference>
<dbReference type="InterPro" id="IPR058030">
    <property type="entry name" value="TRIM8/14/16/25/29/45/65_CC"/>
</dbReference>
<feature type="coiled-coil region" evidence="4">
    <location>
        <begin position="100"/>
        <end position="130"/>
    </location>
</feature>
<name>A0A2U9CYX8_SCOMX</name>
<dbReference type="EMBL" id="CP026264">
    <property type="protein sequence ID" value="AWP21924.1"/>
    <property type="molecule type" value="Genomic_DNA"/>
</dbReference>
<feature type="region of interest" description="Disordered" evidence="5">
    <location>
        <begin position="192"/>
        <end position="212"/>
    </location>
</feature>
<protein>
    <submittedName>
        <fullName evidence="7">Putative tripartite motif-containing protein 16-like</fullName>
    </submittedName>
</protein>
<reference evidence="7 8" key="1">
    <citation type="submission" date="2017-12" db="EMBL/GenBank/DDBJ databases">
        <title>Integrating genomic resources of turbot (Scophthalmus maximus) in depth evaluation of genetic and physical mapping variation across individuals.</title>
        <authorList>
            <person name="Martinez P."/>
        </authorList>
    </citation>
    <scope>NUCLEOTIDE SEQUENCE [LARGE SCALE GENOMIC DNA]</scope>
</reference>
<evidence type="ECO:0000256" key="1">
    <source>
        <dbReference type="ARBA" id="ARBA00022723"/>
    </source>
</evidence>
<accession>A0A2U9CYX8</accession>
<dbReference type="Gene3D" id="3.30.160.60">
    <property type="entry name" value="Classic Zinc Finger"/>
    <property type="match status" value="1"/>
</dbReference>
<keyword evidence="1" id="KW-0479">Metal-binding</keyword>
<feature type="domain" description="TRIM8/14/16/25/29/45/65 coiled-coil region" evidence="6">
    <location>
        <begin position="49"/>
        <end position="177"/>
    </location>
</feature>
<sequence length="212" mass="24658">MFCRTDQQCICYLCSVYEHKGYDTFSAAAERTERQRELKLRRQQIQQRLQDREKYVKLLQLEEEGVNLSADKGVVDSEKIFTELIRSLKQHIRCQRKTEVSRVKQCQKKVEQEITELKRKAAELKQLSHTEDHNQFLHNYLSLSPLSKSTHSSSINIRPLRYFEEVPAAVSEFRGNLTATAGAVVTLATSEEARASQLPRKRPKDSQLFWIS</sequence>
<evidence type="ECO:0000256" key="2">
    <source>
        <dbReference type="ARBA" id="ARBA00022771"/>
    </source>
</evidence>
<evidence type="ECO:0000313" key="7">
    <source>
        <dbReference type="EMBL" id="AWP21924.1"/>
    </source>
</evidence>
<dbReference type="PANTHER" id="PTHR25465:SF5">
    <property type="entry name" value="E3 UBIQUITIN_ISG15 LIGASE TRIM25-RELATED"/>
    <property type="match status" value="1"/>
</dbReference>
<organism evidence="7 8">
    <name type="scientific">Scophthalmus maximus</name>
    <name type="common">Turbot</name>
    <name type="synonym">Psetta maxima</name>
    <dbReference type="NCBI Taxonomy" id="52904"/>
    <lineage>
        <taxon>Eukaryota</taxon>
        <taxon>Metazoa</taxon>
        <taxon>Chordata</taxon>
        <taxon>Craniata</taxon>
        <taxon>Vertebrata</taxon>
        <taxon>Euteleostomi</taxon>
        <taxon>Actinopterygii</taxon>
        <taxon>Neopterygii</taxon>
        <taxon>Teleostei</taxon>
        <taxon>Neoteleostei</taxon>
        <taxon>Acanthomorphata</taxon>
        <taxon>Carangaria</taxon>
        <taxon>Pleuronectiformes</taxon>
        <taxon>Pleuronectoidei</taxon>
        <taxon>Scophthalmidae</taxon>
        <taxon>Scophthalmus</taxon>
    </lineage>
</organism>
<dbReference type="SUPFAM" id="SSF57845">
    <property type="entry name" value="B-box zinc-binding domain"/>
    <property type="match status" value="1"/>
</dbReference>
<dbReference type="PANTHER" id="PTHR25465">
    <property type="entry name" value="B-BOX DOMAIN CONTAINING"/>
    <property type="match status" value="1"/>
</dbReference>
<keyword evidence="2" id="KW-0863">Zinc-finger</keyword>
<dbReference type="CDD" id="cd19769">
    <property type="entry name" value="Bbox2_TRIM16-like"/>
    <property type="match status" value="1"/>
</dbReference>
<evidence type="ECO:0000256" key="4">
    <source>
        <dbReference type="SAM" id="Coils"/>
    </source>
</evidence>
<evidence type="ECO:0000313" key="8">
    <source>
        <dbReference type="Proteomes" id="UP000246464"/>
    </source>
</evidence>
<dbReference type="AlphaFoldDB" id="A0A2U9CYX8"/>